<dbReference type="InterPro" id="IPR010998">
    <property type="entry name" value="Integrase_recombinase_N"/>
</dbReference>
<dbReference type="InterPro" id="IPR013762">
    <property type="entry name" value="Integrase-like_cat_sf"/>
</dbReference>
<dbReference type="InterPro" id="IPR050090">
    <property type="entry name" value="Tyrosine_recombinase_XerCD"/>
</dbReference>
<dbReference type="InterPro" id="IPR002104">
    <property type="entry name" value="Integrase_catalytic"/>
</dbReference>
<feature type="domain" description="Tyr recombinase" evidence="4">
    <location>
        <begin position="69"/>
        <end position="252"/>
    </location>
</feature>
<dbReference type="EMBL" id="CYXX01000004">
    <property type="protein sequence ID" value="CUM86409.1"/>
    <property type="molecule type" value="Genomic_DNA"/>
</dbReference>
<keyword evidence="2" id="KW-0238">DNA-binding</keyword>
<sequence>MNEITPGDVRKWQNEMVAFRYKNGKSYFQTYKKTMHNILSAIFNHACRFYNLKSNPARQAGNMGREEKKEMLFWTTEEYKKFSEVVIDKPVSFYAFEMLYWTGMRLGELLALTMEDFDFEKNTVRINKSYQRLQGQDVITTPKTPKSNRTIKLPKFLAEEMQEYFAMLYDQTPTDRIFLVTKSFLHHEMERGCKLSGVKKIRIHDLRHSHISHLIALGFSAVAIVDRVGHESIDITYRYSHLFPSKQVAMADRLDAVNASFEDC</sequence>
<dbReference type="SUPFAM" id="SSF56349">
    <property type="entry name" value="DNA breaking-rejoining enzymes"/>
    <property type="match status" value="1"/>
</dbReference>
<evidence type="ECO:0000259" key="4">
    <source>
        <dbReference type="PROSITE" id="PS51898"/>
    </source>
</evidence>
<accession>A0A173S9K4</accession>
<dbReference type="GO" id="GO:0015074">
    <property type="term" value="P:DNA integration"/>
    <property type="evidence" value="ECO:0007669"/>
    <property type="project" value="InterPro"/>
</dbReference>
<dbReference type="GO" id="GO:0006310">
    <property type="term" value="P:DNA recombination"/>
    <property type="evidence" value="ECO:0007669"/>
    <property type="project" value="UniProtKB-KW"/>
</dbReference>
<evidence type="ECO:0000313" key="6">
    <source>
        <dbReference type="Proteomes" id="UP000095453"/>
    </source>
</evidence>
<evidence type="ECO:0000256" key="3">
    <source>
        <dbReference type="ARBA" id="ARBA00023172"/>
    </source>
</evidence>
<protein>
    <submittedName>
        <fullName evidence="5">Tyrosine recombinase XerC</fullName>
    </submittedName>
</protein>
<dbReference type="Gene3D" id="1.10.150.130">
    <property type="match status" value="1"/>
</dbReference>
<comment type="similarity">
    <text evidence="1">Belongs to the 'phage' integrase family.</text>
</comment>
<keyword evidence="3" id="KW-0233">DNA recombination</keyword>
<dbReference type="CDD" id="cd01189">
    <property type="entry name" value="INT_ICEBs1_C_like"/>
    <property type="match status" value="1"/>
</dbReference>
<dbReference type="GO" id="GO:0003677">
    <property type="term" value="F:DNA binding"/>
    <property type="evidence" value="ECO:0007669"/>
    <property type="project" value="UniProtKB-KW"/>
</dbReference>
<proteinExistence type="inferred from homology"/>
<organism evidence="5 6">
    <name type="scientific">Roseburia inulinivorans</name>
    <dbReference type="NCBI Taxonomy" id="360807"/>
    <lineage>
        <taxon>Bacteria</taxon>
        <taxon>Bacillati</taxon>
        <taxon>Bacillota</taxon>
        <taxon>Clostridia</taxon>
        <taxon>Lachnospirales</taxon>
        <taxon>Lachnospiraceae</taxon>
        <taxon>Roseburia</taxon>
    </lineage>
</organism>
<dbReference type="Pfam" id="PF00589">
    <property type="entry name" value="Phage_integrase"/>
    <property type="match status" value="1"/>
</dbReference>
<dbReference type="Proteomes" id="UP000095453">
    <property type="component" value="Unassembled WGS sequence"/>
</dbReference>
<dbReference type="PROSITE" id="PS51898">
    <property type="entry name" value="TYR_RECOMBINASE"/>
    <property type="match status" value="1"/>
</dbReference>
<gene>
    <name evidence="5" type="primary">xerC_2</name>
    <name evidence="5" type="ORF">ERS852444_00846</name>
</gene>
<dbReference type="InterPro" id="IPR011010">
    <property type="entry name" value="DNA_brk_join_enz"/>
</dbReference>
<dbReference type="PANTHER" id="PTHR30349">
    <property type="entry name" value="PHAGE INTEGRASE-RELATED"/>
    <property type="match status" value="1"/>
</dbReference>
<evidence type="ECO:0000313" key="5">
    <source>
        <dbReference type="EMBL" id="CUM86409.1"/>
    </source>
</evidence>
<evidence type="ECO:0000256" key="2">
    <source>
        <dbReference type="ARBA" id="ARBA00023125"/>
    </source>
</evidence>
<reference evidence="5 6" key="1">
    <citation type="submission" date="2015-09" db="EMBL/GenBank/DDBJ databases">
        <authorList>
            <consortium name="Pathogen Informatics"/>
        </authorList>
    </citation>
    <scope>NUCLEOTIDE SEQUENCE [LARGE SCALE GENOMIC DNA]</scope>
    <source>
        <strain evidence="5 6">2789STDY5608887</strain>
    </source>
</reference>
<dbReference type="Gene3D" id="1.10.443.10">
    <property type="entry name" value="Intergrase catalytic core"/>
    <property type="match status" value="1"/>
</dbReference>
<evidence type="ECO:0000256" key="1">
    <source>
        <dbReference type="ARBA" id="ARBA00008857"/>
    </source>
</evidence>
<dbReference type="AlphaFoldDB" id="A0A173S9K4"/>
<dbReference type="PANTHER" id="PTHR30349:SF64">
    <property type="entry name" value="PROPHAGE INTEGRASE INTD-RELATED"/>
    <property type="match status" value="1"/>
</dbReference>
<name>A0A173S9K4_9FIRM</name>